<dbReference type="NCBIfam" id="TIGR04482">
    <property type="entry name" value="D_pro_red_PrdD"/>
    <property type="match status" value="1"/>
</dbReference>
<protein>
    <submittedName>
        <fullName evidence="1">D-proline reductase (Dithiol)</fullName>
    </submittedName>
</protein>
<dbReference type="HOGENOM" id="CLU_1081155_0_0_9"/>
<dbReference type="STRING" id="1548.CSCA_3972"/>
<name>A0A0E3M7V8_CLOSL</name>
<accession>A0A0E3M7V8</accession>
<organism evidence="1 2">
    <name type="scientific">Clostridium scatologenes</name>
    <dbReference type="NCBI Taxonomy" id="1548"/>
    <lineage>
        <taxon>Bacteria</taxon>
        <taxon>Bacillati</taxon>
        <taxon>Bacillota</taxon>
        <taxon>Clostridia</taxon>
        <taxon>Eubacteriales</taxon>
        <taxon>Clostridiaceae</taxon>
        <taxon>Clostridium</taxon>
    </lineage>
</organism>
<proteinExistence type="predicted"/>
<dbReference type="Pfam" id="PF09338">
    <property type="entry name" value="Gly_reductase"/>
    <property type="match status" value="1"/>
</dbReference>
<evidence type="ECO:0000313" key="1">
    <source>
        <dbReference type="EMBL" id="AKA71097.1"/>
    </source>
</evidence>
<dbReference type="InterPro" id="IPR031000">
    <property type="entry name" value="D_pro_red_PrdD"/>
</dbReference>
<evidence type="ECO:0000313" key="2">
    <source>
        <dbReference type="Proteomes" id="UP000033115"/>
    </source>
</evidence>
<dbReference type="Proteomes" id="UP000033115">
    <property type="component" value="Chromosome"/>
</dbReference>
<dbReference type="InterPro" id="IPR015417">
    <property type="entry name" value="Gly_reductase_pB_sua/b"/>
</dbReference>
<gene>
    <name evidence="1" type="ORF">CSCA_3972</name>
</gene>
<dbReference type="KEGG" id="csq:CSCA_3972"/>
<keyword evidence="2" id="KW-1185">Reference proteome</keyword>
<dbReference type="GO" id="GO:0050485">
    <property type="term" value="F:oxidoreductase activity, acting on X-H and Y-H to form an X-Y bond, with a disulfide as acceptor"/>
    <property type="evidence" value="ECO:0007669"/>
    <property type="project" value="InterPro"/>
</dbReference>
<reference evidence="1 2" key="1">
    <citation type="journal article" date="2015" name="J. Biotechnol.">
        <title>Complete genome sequence of a malodorant-producing acetogen, Clostridium scatologenes ATCC 25775(T).</title>
        <authorList>
            <person name="Zhu Z."/>
            <person name="Guo T."/>
            <person name="Zheng H."/>
            <person name="Song T."/>
            <person name="Ouyang P."/>
            <person name="Xie J."/>
        </authorList>
    </citation>
    <scope>NUCLEOTIDE SEQUENCE [LARGE SCALE GENOMIC DNA]</scope>
    <source>
        <strain evidence="1 2">ATCC 25775</strain>
    </source>
</reference>
<dbReference type="EMBL" id="CP009933">
    <property type="protein sequence ID" value="AKA71097.1"/>
    <property type="molecule type" value="Genomic_DNA"/>
</dbReference>
<sequence length="253" mass="27890">MEKQIEIRRLVIKTFHITKVKFAEKTYIENGVLYLKNDIQNGISVDEKLIKHVEVKIINPDEHNIFVNSIMDFSPIAVKVLGKIGEGITHVLTGVNVMLTGVDEEGIQVAEFGSSEGILNEQVVFGRAGTPNKNDILIHINVTLKAGKGTSRPGPMSAHEVSDKIISEIRSSLKQLNGRVCDEKYEYFDKIKPGKKKVVIIKQVAGQGAMYDTGLLSKEPGGFVGCRSIIDMGNMPIVLSPNEYRDGALRAMN</sequence>
<dbReference type="AlphaFoldDB" id="A0A0E3M7V8"/>
<dbReference type="RefSeq" id="WP_029162473.1">
    <property type="nucleotide sequence ID" value="NZ_CP009933.1"/>
</dbReference>